<dbReference type="PANTHER" id="PTHR23132">
    <property type="entry name" value="D-ALANINE--D-ALANINE LIGASE"/>
    <property type="match status" value="1"/>
</dbReference>
<evidence type="ECO:0000256" key="1">
    <source>
        <dbReference type="ARBA" id="ARBA00010871"/>
    </source>
</evidence>
<dbReference type="InterPro" id="IPR011761">
    <property type="entry name" value="ATP-grasp"/>
</dbReference>
<dbReference type="GO" id="GO:0008716">
    <property type="term" value="F:D-alanine-D-alanine ligase activity"/>
    <property type="evidence" value="ECO:0007669"/>
    <property type="project" value="InterPro"/>
</dbReference>
<dbReference type="PANTHER" id="PTHR23132:SF14">
    <property type="entry name" value="ATP-GRASP DOMAIN-CONTAINING PROTEIN"/>
    <property type="match status" value="1"/>
</dbReference>
<dbReference type="GO" id="GO:0046872">
    <property type="term" value="F:metal ion binding"/>
    <property type="evidence" value="ECO:0007669"/>
    <property type="project" value="InterPro"/>
</dbReference>
<dbReference type="STRING" id="698762.SAMN00808754_3209"/>
<evidence type="ECO:0000256" key="3">
    <source>
        <dbReference type="PROSITE-ProRule" id="PRU00409"/>
    </source>
</evidence>
<comment type="similarity">
    <text evidence="1">Belongs to the D-alanine--D-alanine ligase family.</text>
</comment>
<keyword evidence="3" id="KW-0067">ATP-binding</keyword>
<dbReference type="GO" id="GO:0005524">
    <property type="term" value="F:ATP binding"/>
    <property type="evidence" value="ECO:0007669"/>
    <property type="project" value="UniProtKB-UniRule"/>
</dbReference>
<dbReference type="Pfam" id="PF07478">
    <property type="entry name" value="Dala_Dala_lig_C"/>
    <property type="match status" value="1"/>
</dbReference>
<keyword evidence="2 5" id="KW-0436">Ligase</keyword>
<reference evidence="5 6" key="1">
    <citation type="submission" date="2017-04" db="EMBL/GenBank/DDBJ databases">
        <authorList>
            <person name="Afonso C.L."/>
            <person name="Miller P.J."/>
            <person name="Scott M.A."/>
            <person name="Spackman E."/>
            <person name="Goraichik I."/>
            <person name="Dimitrov K.M."/>
            <person name="Suarez D.L."/>
            <person name="Swayne D.E."/>
        </authorList>
    </citation>
    <scope>NUCLEOTIDE SEQUENCE [LARGE SCALE GENOMIC DNA]</scope>
    <source>
        <strain evidence="5 6">ToBE</strain>
    </source>
</reference>
<dbReference type="InterPro" id="IPR011095">
    <property type="entry name" value="Dala_Dala_lig_C"/>
</dbReference>
<dbReference type="SUPFAM" id="SSF56059">
    <property type="entry name" value="Glutathione synthetase ATP-binding domain-like"/>
    <property type="match status" value="1"/>
</dbReference>
<dbReference type="Gene3D" id="3.30.1490.20">
    <property type="entry name" value="ATP-grasp fold, A domain"/>
    <property type="match status" value="1"/>
</dbReference>
<dbReference type="Proteomes" id="UP000192569">
    <property type="component" value="Chromosome I"/>
</dbReference>
<dbReference type="Gene3D" id="3.30.470.20">
    <property type="entry name" value="ATP-grasp fold, B domain"/>
    <property type="match status" value="1"/>
</dbReference>
<dbReference type="RefSeq" id="WP_084666850.1">
    <property type="nucleotide sequence ID" value="NZ_LT838272.1"/>
</dbReference>
<sequence length="364" mass="40512">MLRILFLFNAVAAKDRQGAYSDCLSWDVARLIYKALLESGHKVFPLNLRSPRQLDKYLARIPLPHLAFVLAEGFLKEPRTLYDGTGAAAVRTLLQHYGIPASHSPVGVMEICRHKNLTYEVLANHSFPIPRYVLVELSQDNWVEQLEEAIERIGFPLFVKPNGGGNSLGIDEDSLSFNYQDLKRKVLSLKQTLGEVPILVEEYLPGQEVTVGIIGQSPCYVLPPLAFLESQIRTISVKKGKAQYSPILAGEELYHYLADLAGRVFSCLGARDALRLDLRAGSQGNFYIIDVNGTPSLNPTSSLMAMGASIGLKFTQLINFLLYQALLNYGLPPGARLEEMVAQVLNQLYPYRWEGERILAEACT</sequence>
<evidence type="ECO:0000259" key="4">
    <source>
        <dbReference type="PROSITE" id="PS50975"/>
    </source>
</evidence>
<feature type="domain" description="ATP-grasp" evidence="4">
    <location>
        <begin position="119"/>
        <end position="323"/>
    </location>
</feature>
<keyword evidence="6" id="KW-1185">Reference proteome</keyword>
<evidence type="ECO:0000256" key="2">
    <source>
        <dbReference type="ARBA" id="ARBA00022598"/>
    </source>
</evidence>
<name>A0A1W1W335_9FIRM</name>
<protein>
    <submittedName>
        <fullName evidence="5">D-ala D-ala ligase C-terminus</fullName>
    </submittedName>
</protein>
<dbReference type="OrthoDB" id="9813261at2"/>
<proteinExistence type="inferred from homology"/>
<evidence type="ECO:0000313" key="6">
    <source>
        <dbReference type="Proteomes" id="UP000192569"/>
    </source>
</evidence>
<dbReference type="AlphaFoldDB" id="A0A1W1W335"/>
<organism evidence="5 6">
    <name type="scientific">Thermanaeromonas toyohensis ToBE</name>
    <dbReference type="NCBI Taxonomy" id="698762"/>
    <lineage>
        <taxon>Bacteria</taxon>
        <taxon>Bacillati</taxon>
        <taxon>Bacillota</taxon>
        <taxon>Clostridia</taxon>
        <taxon>Neomoorellales</taxon>
        <taxon>Neomoorellaceae</taxon>
        <taxon>Thermanaeromonas</taxon>
    </lineage>
</organism>
<evidence type="ECO:0000313" key="5">
    <source>
        <dbReference type="EMBL" id="SMC00006.1"/>
    </source>
</evidence>
<dbReference type="PROSITE" id="PS50975">
    <property type="entry name" value="ATP_GRASP"/>
    <property type="match status" value="1"/>
</dbReference>
<dbReference type="EMBL" id="LT838272">
    <property type="protein sequence ID" value="SMC00006.1"/>
    <property type="molecule type" value="Genomic_DNA"/>
</dbReference>
<accession>A0A1W1W335</accession>
<keyword evidence="3" id="KW-0547">Nucleotide-binding</keyword>
<gene>
    <name evidence="5" type="ORF">SAMN00808754_3209</name>
</gene>
<dbReference type="InterPro" id="IPR013815">
    <property type="entry name" value="ATP_grasp_subdomain_1"/>
</dbReference>